<proteinExistence type="predicted"/>
<dbReference type="EMBL" id="JAEPRB010000329">
    <property type="protein sequence ID" value="KAG2217092.1"/>
    <property type="molecule type" value="Genomic_DNA"/>
</dbReference>
<dbReference type="Proteomes" id="UP000646827">
    <property type="component" value="Unassembled WGS sequence"/>
</dbReference>
<evidence type="ECO:0000313" key="3">
    <source>
        <dbReference type="Proteomes" id="UP000646827"/>
    </source>
</evidence>
<evidence type="ECO:0000313" key="2">
    <source>
        <dbReference type="EMBL" id="KAG2225078.1"/>
    </source>
</evidence>
<keyword evidence="3" id="KW-1185">Reference proteome</keyword>
<gene>
    <name evidence="2" type="ORF">INT45_003278</name>
    <name evidence="1" type="ORF">INT45_004081</name>
</gene>
<dbReference type="OrthoDB" id="2296199at2759"/>
<comment type="caution">
    <text evidence="1">The sequence shown here is derived from an EMBL/GenBank/DDBJ whole genome shotgun (WGS) entry which is preliminary data.</text>
</comment>
<evidence type="ECO:0000313" key="1">
    <source>
        <dbReference type="EMBL" id="KAG2217092.1"/>
    </source>
</evidence>
<reference evidence="1 3" key="1">
    <citation type="submission" date="2020-12" db="EMBL/GenBank/DDBJ databases">
        <title>Metabolic potential, ecology and presence of endohyphal bacteria is reflected in genomic diversity of Mucoromycotina.</title>
        <authorList>
            <person name="Muszewska A."/>
            <person name="Okrasinska A."/>
            <person name="Steczkiewicz K."/>
            <person name="Drgas O."/>
            <person name="Orlowska M."/>
            <person name="Perlinska-Lenart U."/>
            <person name="Aleksandrzak-Piekarczyk T."/>
            <person name="Szatraj K."/>
            <person name="Zielenkiewicz U."/>
            <person name="Pilsyk S."/>
            <person name="Malc E."/>
            <person name="Mieczkowski P."/>
            <person name="Kruszewska J.S."/>
            <person name="Biernat P."/>
            <person name="Pawlowska J."/>
        </authorList>
    </citation>
    <scope>NUCLEOTIDE SEQUENCE [LARGE SCALE GENOMIC DNA]</scope>
    <source>
        <strain evidence="1 3">CBS 142.35</strain>
    </source>
</reference>
<dbReference type="AlphaFoldDB" id="A0A8H7RVR9"/>
<protein>
    <submittedName>
        <fullName evidence="1">Uncharacterized protein</fullName>
    </submittedName>
</protein>
<accession>A0A8H7RVR9</accession>
<dbReference type="EMBL" id="JAEPRB010000033">
    <property type="protein sequence ID" value="KAG2225078.1"/>
    <property type="molecule type" value="Genomic_DNA"/>
</dbReference>
<sequence>MRNFKRVYLMDELETVWEVMRLEDFDHLNIDRYVRQYWHNQFDDDRVLGAMLEPEFKVGKNLFKDGTRFVYVQPPVTPGSNHERFGGMSQLDEEMEVVESAETMEGVEEEAILDEPPVKEKKGLLYGPRGKPNTQQTVCY</sequence>
<name>A0A8H7RVR9_9FUNG</name>
<organism evidence="1 3">
    <name type="scientific">Circinella minor</name>
    <dbReference type="NCBI Taxonomy" id="1195481"/>
    <lineage>
        <taxon>Eukaryota</taxon>
        <taxon>Fungi</taxon>
        <taxon>Fungi incertae sedis</taxon>
        <taxon>Mucoromycota</taxon>
        <taxon>Mucoromycotina</taxon>
        <taxon>Mucoromycetes</taxon>
        <taxon>Mucorales</taxon>
        <taxon>Lichtheimiaceae</taxon>
        <taxon>Circinella</taxon>
    </lineage>
</organism>